<evidence type="ECO:0000313" key="6">
    <source>
        <dbReference type="Proteomes" id="UP000887577"/>
    </source>
</evidence>
<feature type="region of interest" description="Disordered" evidence="2">
    <location>
        <begin position="441"/>
        <end position="466"/>
    </location>
</feature>
<reference evidence="7" key="1">
    <citation type="submission" date="2022-11" db="UniProtKB">
        <authorList>
            <consortium name="WormBaseParasite"/>
        </authorList>
    </citation>
    <scope>IDENTIFICATION</scope>
</reference>
<dbReference type="PANTHER" id="PTHR23176:SF129">
    <property type="entry name" value="RHO GTPASE ACTIVATING PROTEIN AT 16F, ISOFORM E-RELATED"/>
    <property type="match status" value="1"/>
</dbReference>
<keyword evidence="6" id="KW-1185">Reference proteome</keyword>
<evidence type="ECO:0000259" key="5">
    <source>
        <dbReference type="PROSITE" id="PS50238"/>
    </source>
</evidence>
<feature type="domain" description="Rho-GAP" evidence="5">
    <location>
        <begin position="504"/>
        <end position="731"/>
    </location>
</feature>
<dbReference type="Pfam" id="PF00620">
    <property type="entry name" value="RhoGAP"/>
    <property type="match status" value="1"/>
</dbReference>
<organism evidence="6 7">
    <name type="scientific">Panagrolaimus superbus</name>
    <dbReference type="NCBI Taxonomy" id="310955"/>
    <lineage>
        <taxon>Eukaryota</taxon>
        <taxon>Metazoa</taxon>
        <taxon>Ecdysozoa</taxon>
        <taxon>Nematoda</taxon>
        <taxon>Chromadorea</taxon>
        <taxon>Rhabditida</taxon>
        <taxon>Tylenchina</taxon>
        <taxon>Panagrolaimomorpha</taxon>
        <taxon>Panagrolaimoidea</taxon>
        <taxon>Panagrolaimidae</taxon>
        <taxon>Panagrolaimus</taxon>
    </lineage>
</organism>
<dbReference type="SUPFAM" id="SSF50729">
    <property type="entry name" value="PH domain-like"/>
    <property type="match status" value="1"/>
</dbReference>
<dbReference type="WBParaSite" id="PSU_v2.g4398.t1">
    <property type="protein sequence ID" value="PSU_v2.g4398.t1"/>
    <property type="gene ID" value="PSU_v2.g4398"/>
</dbReference>
<dbReference type="Proteomes" id="UP000887577">
    <property type="component" value="Unplaced"/>
</dbReference>
<dbReference type="SUPFAM" id="SSF51045">
    <property type="entry name" value="WW domain"/>
    <property type="match status" value="1"/>
</dbReference>
<dbReference type="Gene3D" id="1.10.555.10">
    <property type="entry name" value="Rho GTPase activation protein"/>
    <property type="match status" value="1"/>
</dbReference>
<dbReference type="PROSITE" id="PS50003">
    <property type="entry name" value="PH_DOMAIN"/>
    <property type="match status" value="1"/>
</dbReference>
<dbReference type="SMART" id="SM00233">
    <property type="entry name" value="PH"/>
    <property type="match status" value="1"/>
</dbReference>
<dbReference type="GO" id="GO:0005096">
    <property type="term" value="F:GTPase activator activity"/>
    <property type="evidence" value="ECO:0007669"/>
    <property type="project" value="UniProtKB-KW"/>
</dbReference>
<dbReference type="PROSITE" id="PS50238">
    <property type="entry name" value="RHOGAP"/>
    <property type="match status" value="1"/>
</dbReference>
<dbReference type="Gene3D" id="2.30.29.30">
    <property type="entry name" value="Pleckstrin-homology domain (PH domain)/Phosphotyrosine-binding domain (PTB)"/>
    <property type="match status" value="1"/>
</dbReference>
<dbReference type="SUPFAM" id="SSF48350">
    <property type="entry name" value="GTPase activation domain, GAP"/>
    <property type="match status" value="1"/>
</dbReference>
<dbReference type="CDD" id="cd00201">
    <property type="entry name" value="WW"/>
    <property type="match status" value="1"/>
</dbReference>
<evidence type="ECO:0000259" key="4">
    <source>
        <dbReference type="PROSITE" id="PS50020"/>
    </source>
</evidence>
<keyword evidence="1" id="KW-0343">GTPase activation</keyword>
<dbReference type="InterPro" id="IPR036020">
    <property type="entry name" value="WW_dom_sf"/>
</dbReference>
<dbReference type="AlphaFoldDB" id="A0A914YUV7"/>
<feature type="region of interest" description="Disordered" evidence="2">
    <location>
        <begin position="664"/>
        <end position="699"/>
    </location>
</feature>
<dbReference type="GO" id="GO:0007165">
    <property type="term" value="P:signal transduction"/>
    <property type="evidence" value="ECO:0007669"/>
    <property type="project" value="InterPro"/>
</dbReference>
<dbReference type="InterPro" id="IPR001202">
    <property type="entry name" value="WW_dom"/>
</dbReference>
<evidence type="ECO:0000256" key="2">
    <source>
        <dbReference type="SAM" id="MobiDB-lite"/>
    </source>
</evidence>
<feature type="region of interest" description="Disordered" evidence="2">
    <location>
        <begin position="139"/>
        <end position="159"/>
    </location>
</feature>
<dbReference type="InterPro" id="IPR008936">
    <property type="entry name" value="Rho_GTPase_activation_prot"/>
</dbReference>
<dbReference type="GO" id="GO:0005737">
    <property type="term" value="C:cytoplasm"/>
    <property type="evidence" value="ECO:0007669"/>
    <property type="project" value="TreeGrafter"/>
</dbReference>
<dbReference type="InterPro" id="IPR050729">
    <property type="entry name" value="Rho-GAP"/>
</dbReference>
<dbReference type="PROSITE" id="PS50020">
    <property type="entry name" value="WW_DOMAIN_2"/>
    <property type="match status" value="1"/>
</dbReference>
<dbReference type="PROSITE" id="PS01159">
    <property type="entry name" value="WW_DOMAIN_1"/>
    <property type="match status" value="1"/>
</dbReference>
<dbReference type="Pfam" id="PF00169">
    <property type="entry name" value="PH"/>
    <property type="match status" value="1"/>
</dbReference>
<dbReference type="PANTHER" id="PTHR23176">
    <property type="entry name" value="RHO/RAC/CDC GTPASE-ACTIVATING PROTEIN"/>
    <property type="match status" value="1"/>
</dbReference>
<dbReference type="InterPro" id="IPR011993">
    <property type="entry name" value="PH-like_dom_sf"/>
</dbReference>
<evidence type="ECO:0000259" key="3">
    <source>
        <dbReference type="PROSITE" id="PS50003"/>
    </source>
</evidence>
<evidence type="ECO:0000256" key="1">
    <source>
        <dbReference type="ARBA" id="ARBA00022468"/>
    </source>
</evidence>
<proteinExistence type="predicted"/>
<dbReference type="Gene3D" id="2.20.70.10">
    <property type="match status" value="1"/>
</dbReference>
<feature type="domain" description="PH" evidence="3">
    <location>
        <begin position="279"/>
        <end position="393"/>
    </location>
</feature>
<protein>
    <submittedName>
        <fullName evidence="7">Uncharacterized protein</fullName>
    </submittedName>
</protein>
<feature type="domain" description="WW" evidence="4">
    <location>
        <begin position="94"/>
        <end position="127"/>
    </location>
</feature>
<evidence type="ECO:0000313" key="7">
    <source>
        <dbReference type="WBParaSite" id="PSU_v2.g4398.t1"/>
    </source>
</evidence>
<dbReference type="InterPro" id="IPR001849">
    <property type="entry name" value="PH_domain"/>
</dbReference>
<dbReference type="SMART" id="SM00324">
    <property type="entry name" value="RhoGAP"/>
    <property type="match status" value="1"/>
</dbReference>
<sequence length="741" mass="83113">MSDELDAVSLPNIGSLAVNTANTTKTSISSSPSSVSESRKNSVIPILSDMEASAYEDDPHVYVNLSAIESKRVWDDIDRRPNPPTPPPGTTPIRILPTGWQEFKTPGGRTYFYNFDHAIGQWKPPRGNQMTLSLLKRQRTNESFTSNEQDDTKNELSSSENIRIQQITTFPVENSKKAFTSHSPGLVDASIEEKQQSSLNTMTQSVIFPLPPQQNNNSPMVNSVDSGLGRSSISYKNQAFGMKSIPDVMAESIIEGAESSSSKESIDSYLFAQGNFAATAVKKGTLEKMKILDFGVKTKKKEWISAYAYLTSGHLLFYKDQKRAEKLGKHYPAPTDVCDLRGAQLSYVDSSKCKEKRRKHVVDLILPNNTEYWFSCSGNDIDSWYHSLRQTINSLPIAKAYPLPLPSSFSDNHSLQRRPSDSTQSAKNVAITPMHHHLIKGSSLRHSQKAKVKPTTSKETIEVGENSPTRDSIIERLLRFFRSRPSVDQLKERGIYRPEPIFGSTLAAICLHDHTNVPRFITEITRVIEEKGLGIDGIYRVSGNLSSIQKIRCQVDQDRYEVLWKEDDIHVLTGAVKLFFRELSEPIFPILLNKEFMFAIRQANTKTKLKTIDDLLNKLPLVHKETLRVLILHLLKVAGNSGKNRMTIHSLAIMFGPALFSSDDKPTNNSRTNGTVDKKNIPKKSKEKPNDRKGLICDNSMSSEPNQILAYKMIVYGQIVEFILTEFNKISIFIPSNGTTN</sequence>
<dbReference type="SMART" id="SM00456">
    <property type="entry name" value="WW"/>
    <property type="match status" value="1"/>
</dbReference>
<name>A0A914YUV7_9BILA</name>
<dbReference type="InterPro" id="IPR000198">
    <property type="entry name" value="RhoGAP_dom"/>
</dbReference>
<accession>A0A914YUV7</accession>